<dbReference type="Proteomes" id="UP000671852">
    <property type="component" value="Chromosome"/>
</dbReference>
<feature type="transmembrane region" description="Helical" evidence="1">
    <location>
        <begin position="102"/>
        <end position="119"/>
    </location>
</feature>
<keyword evidence="1" id="KW-0472">Membrane</keyword>
<proteinExistence type="predicted"/>
<reference evidence="2" key="1">
    <citation type="submission" date="2019-11" db="EMBL/GenBank/DDBJ databases">
        <authorList>
            <person name="Kojima H."/>
        </authorList>
    </citation>
    <scope>NUCLEOTIDE SEQUENCE</scope>
    <source>
        <strain evidence="2">H1576</strain>
    </source>
</reference>
<gene>
    <name evidence="2" type="ORF">GJV85_12050</name>
</gene>
<organism evidence="2 3">
    <name type="scientific">Sulfurimonas aquatica</name>
    <dbReference type="NCBI Taxonomy" id="2672570"/>
    <lineage>
        <taxon>Bacteria</taxon>
        <taxon>Pseudomonadati</taxon>
        <taxon>Campylobacterota</taxon>
        <taxon>Epsilonproteobacteria</taxon>
        <taxon>Campylobacterales</taxon>
        <taxon>Sulfurimonadaceae</taxon>
        <taxon>Sulfurimonas</taxon>
    </lineage>
</organism>
<dbReference type="EMBL" id="CP046072">
    <property type="protein sequence ID" value="QSZ42815.1"/>
    <property type="molecule type" value="Genomic_DNA"/>
</dbReference>
<keyword evidence="1" id="KW-0812">Transmembrane</keyword>
<keyword evidence="1" id="KW-1133">Transmembrane helix</keyword>
<evidence type="ECO:0000256" key="1">
    <source>
        <dbReference type="SAM" id="Phobius"/>
    </source>
</evidence>
<evidence type="ECO:0000313" key="3">
    <source>
        <dbReference type="Proteomes" id="UP000671852"/>
    </source>
</evidence>
<keyword evidence="3" id="KW-1185">Reference proteome</keyword>
<dbReference type="RefSeq" id="WP_207561627.1">
    <property type="nucleotide sequence ID" value="NZ_CP046072.1"/>
</dbReference>
<name>A0A975GDL7_9BACT</name>
<feature type="transmembrane region" description="Helical" evidence="1">
    <location>
        <begin position="125"/>
        <end position="142"/>
    </location>
</feature>
<protein>
    <submittedName>
        <fullName evidence="2">Uncharacterized protein</fullName>
    </submittedName>
</protein>
<accession>A0A975GDL7</accession>
<feature type="transmembrane region" description="Helical" evidence="1">
    <location>
        <begin position="12"/>
        <end position="33"/>
    </location>
</feature>
<feature type="transmembrane region" description="Helical" evidence="1">
    <location>
        <begin position="45"/>
        <end position="68"/>
    </location>
</feature>
<dbReference type="KEGG" id="saqt:GJV85_12050"/>
<dbReference type="AlphaFoldDB" id="A0A975GDL7"/>
<sequence length="155" mass="18291">MQELVTYLHKRRIIMISAIFIIAIIGFIFHINFSLDPVTYFDGKYNIFIIYFLIIYKLIELPVLYYILMYRYIRKLSKSNSDLSKSNNNYDLNLKIKKHTKLLYFLIPQGNTVFGIIAYKVSGEILYFYLFLLIALVTLILIRPTSLSVIKLKSI</sequence>
<evidence type="ECO:0000313" key="2">
    <source>
        <dbReference type="EMBL" id="QSZ42815.1"/>
    </source>
</evidence>
<reference evidence="2" key="2">
    <citation type="submission" date="2021-04" db="EMBL/GenBank/DDBJ databases">
        <title>Isolation and characterization of a novel species of the genus Sulfurimonas.</title>
        <authorList>
            <person name="Fukui M."/>
        </authorList>
    </citation>
    <scope>NUCLEOTIDE SEQUENCE</scope>
    <source>
        <strain evidence="2">H1576</strain>
    </source>
</reference>